<keyword evidence="1" id="KW-0479">Metal-binding</keyword>
<dbReference type="EMBL" id="OU015566">
    <property type="protein sequence ID" value="CAG5105185.1"/>
    <property type="molecule type" value="Genomic_DNA"/>
</dbReference>
<accession>A0ABN7SR24</accession>
<gene>
    <name evidence="4" type="ORF">OKIOD_LOCUS10673</name>
</gene>
<dbReference type="SUPFAM" id="SSF57667">
    <property type="entry name" value="beta-beta-alpha zinc fingers"/>
    <property type="match status" value="1"/>
</dbReference>
<name>A0ABN7SR24_OIKDI</name>
<dbReference type="PROSITE" id="PS50157">
    <property type="entry name" value="ZINC_FINGER_C2H2_2"/>
    <property type="match status" value="1"/>
</dbReference>
<organism evidence="4 5">
    <name type="scientific">Oikopleura dioica</name>
    <name type="common">Tunicate</name>
    <dbReference type="NCBI Taxonomy" id="34765"/>
    <lineage>
        <taxon>Eukaryota</taxon>
        <taxon>Metazoa</taxon>
        <taxon>Chordata</taxon>
        <taxon>Tunicata</taxon>
        <taxon>Appendicularia</taxon>
        <taxon>Copelata</taxon>
        <taxon>Oikopleuridae</taxon>
        <taxon>Oikopleura</taxon>
    </lineage>
</organism>
<evidence type="ECO:0000313" key="5">
    <source>
        <dbReference type="Proteomes" id="UP001158576"/>
    </source>
</evidence>
<feature type="region of interest" description="Disordered" evidence="2">
    <location>
        <begin position="96"/>
        <end position="122"/>
    </location>
</feature>
<keyword evidence="5" id="KW-1185">Reference proteome</keyword>
<dbReference type="Proteomes" id="UP001158576">
    <property type="component" value="Chromosome 1"/>
</dbReference>
<dbReference type="PROSITE" id="PS00028">
    <property type="entry name" value="ZINC_FINGER_C2H2_1"/>
    <property type="match status" value="1"/>
</dbReference>
<dbReference type="Gene3D" id="3.30.160.60">
    <property type="entry name" value="Classic Zinc Finger"/>
    <property type="match status" value="1"/>
</dbReference>
<keyword evidence="1" id="KW-0863">Zinc-finger</keyword>
<proteinExistence type="predicted"/>
<reference evidence="4 5" key="1">
    <citation type="submission" date="2021-04" db="EMBL/GenBank/DDBJ databases">
        <authorList>
            <person name="Bliznina A."/>
        </authorList>
    </citation>
    <scope>NUCLEOTIDE SEQUENCE [LARGE SCALE GENOMIC DNA]</scope>
</reference>
<feature type="domain" description="C2H2-type" evidence="3">
    <location>
        <begin position="16"/>
        <end position="40"/>
    </location>
</feature>
<dbReference type="InterPro" id="IPR013087">
    <property type="entry name" value="Znf_C2H2_type"/>
</dbReference>
<dbReference type="InterPro" id="IPR036236">
    <property type="entry name" value="Znf_C2H2_sf"/>
</dbReference>
<evidence type="ECO:0000256" key="1">
    <source>
        <dbReference type="PROSITE-ProRule" id="PRU00042"/>
    </source>
</evidence>
<keyword evidence="1" id="KW-0862">Zinc</keyword>
<evidence type="ECO:0000313" key="4">
    <source>
        <dbReference type="EMBL" id="CAG5105185.1"/>
    </source>
</evidence>
<evidence type="ECO:0000256" key="2">
    <source>
        <dbReference type="SAM" id="MobiDB-lite"/>
    </source>
</evidence>
<protein>
    <submittedName>
        <fullName evidence="4">Oidioi.mRNA.OKI2018_I69.chr1.g1908.t1.cds</fullName>
    </submittedName>
</protein>
<evidence type="ECO:0000259" key="3">
    <source>
        <dbReference type="PROSITE" id="PS50157"/>
    </source>
</evidence>
<sequence>MLSDEEDEESQQQRKFRCDICDIAFRFQGHLDRHKRSTAHLSMLEVGGPGIVPQQVATVSEIDSPPPPPSSHQVFIRRALENATLQSHFGHLPWAAPPIQRTPPSTSVGFVNHIDPPSPSSP</sequence>